<dbReference type="InterPro" id="IPR004329">
    <property type="entry name" value="CcmE"/>
</dbReference>
<accession>A0A381T1F5</accession>
<feature type="transmembrane region" description="Helical" evidence="3">
    <location>
        <begin position="7"/>
        <end position="26"/>
    </location>
</feature>
<protein>
    <recommendedName>
        <fullName evidence="5">Cytochrome c-type biogenesis protein CcmE</fullName>
    </recommendedName>
</protein>
<proteinExistence type="predicted"/>
<keyword evidence="2 3" id="KW-0472">Membrane</keyword>
<dbReference type="SUPFAM" id="SSF82093">
    <property type="entry name" value="Heme chaperone CcmE"/>
    <property type="match status" value="1"/>
</dbReference>
<dbReference type="InterPro" id="IPR036127">
    <property type="entry name" value="CcmE-like_sf"/>
</dbReference>
<organism evidence="4">
    <name type="scientific">marine metagenome</name>
    <dbReference type="NCBI Taxonomy" id="408172"/>
    <lineage>
        <taxon>unclassified sequences</taxon>
        <taxon>metagenomes</taxon>
        <taxon>ecological metagenomes</taxon>
    </lineage>
</organism>
<dbReference type="Gene3D" id="2.40.50.140">
    <property type="entry name" value="Nucleic acid-binding proteins"/>
    <property type="match status" value="1"/>
</dbReference>
<evidence type="ECO:0000256" key="3">
    <source>
        <dbReference type="SAM" id="Phobius"/>
    </source>
</evidence>
<dbReference type="InterPro" id="IPR012340">
    <property type="entry name" value="NA-bd_OB-fold"/>
</dbReference>
<dbReference type="AlphaFoldDB" id="A0A381T1F5"/>
<dbReference type="GO" id="GO:0017004">
    <property type="term" value="P:cytochrome complex assembly"/>
    <property type="evidence" value="ECO:0007669"/>
    <property type="project" value="InterPro"/>
</dbReference>
<dbReference type="GO" id="GO:0017003">
    <property type="term" value="P:protein-heme linkage"/>
    <property type="evidence" value="ECO:0007669"/>
    <property type="project" value="InterPro"/>
</dbReference>
<dbReference type="GO" id="GO:0020037">
    <property type="term" value="F:heme binding"/>
    <property type="evidence" value="ECO:0007669"/>
    <property type="project" value="InterPro"/>
</dbReference>
<keyword evidence="3" id="KW-0812">Transmembrane</keyword>
<evidence type="ECO:0008006" key="5">
    <source>
        <dbReference type="Google" id="ProtNLM"/>
    </source>
</evidence>
<sequence length="142" mass="15903">MGKKKNFIVIITISFLAFSWIGYITMNPNKANPGMVRFLSLTEINSIDQSERIRLGGLVSPGTIQVSEDNLLDCNFRLKQGELTVLVQFTGTRPDLFKDEAEVIVEGNYLNGVFKADQLQTKCASRYEGDLKDESIYTAESI</sequence>
<gene>
    <name evidence="4" type="ORF">METZ01_LOCUS61381</name>
</gene>
<dbReference type="EMBL" id="UINC01003699">
    <property type="protein sequence ID" value="SVA08527.1"/>
    <property type="molecule type" value="Genomic_DNA"/>
</dbReference>
<evidence type="ECO:0000256" key="1">
    <source>
        <dbReference type="ARBA" id="ARBA00004370"/>
    </source>
</evidence>
<keyword evidence="3" id="KW-1133">Transmembrane helix</keyword>
<evidence type="ECO:0000313" key="4">
    <source>
        <dbReference type="EMBL" id="SVA08527.1"/>
    </source>
</evidence>
<reference evidence="4" key="1">
    <citation type="submission" date="2018-05" db="EMBL/GenBank/DDBJ databases">
        <authorList>
            <person name="Lanie J.A."/>
            <person name="Ng W.-L."/>
            <person name="Kazmierczak K.M."/>
            <person name="Andrzejewski T.M."/>
            <person name="Davidsen T.M."/>
            <person name="Wayne K.J."/>
            <person name="Tettelin H."/>
            <person name="Glass J.I."/>
            <person name="Rusch D."/>
            <person name="Podicherti R."/>
            <person name="Tsui H.-C.T."/>
            <person name="Winkler M.E."/>
        </authorList>
    </citation>
    <scope>NUCLEOTIDE SEQUENCE</scope>
</reference>
<dbReference type="Pfam" id="PF03100">
    <property type="entry name" value="CcmE"/>
    <property type="match status" value="1"/>
</dbReference>
<comment type="subcellular location">
    <subcellularLocation>
        <location evidence="1">Membrane</location>
    </subcellularLocation>
</comment>
<dbReference type="GO" id="GO:0005886">
    <property type="term" value="C:plasma membrane"/>
    <property type="evidence" value="ECO:0007669"/>
    <property type="project" value="InterPro"/>
</dbReference>
<name>A0A381T1F5_9ZZZZ</name>
<evidence type="ECO:0000256" key="2">
    <source>
        <dbReference type="ARBA" id="ARBA00023136"/>
    </source>
</evidence>